<evidence type="ECO:0000313" key="2">
    <source>
        <dbReference type="Proteomes" id="UP001268610"/>
    </source>
</evidence>
<organism evidence="1 2">
    <name type="scientific">Rhizobium hidalgonense</name>
    <dbReference type="NCBI Taxonomy" id="1538159"/>
    <lineage>
        <taxon>Bacteria</taxon>
        <taxon>Pseudomonadati</taxon>
        <taxon>Pseudomonadota</taxon>
        <taxon>Alphaproteobacteria</taxon>
        <taxon>Hyphomicrobiales</taxon>
        <taxon>Rhizobiaceae</taxon>
        <taxon>Rhizobium/Agrobacterium group</taxon>
        <taxon>Rhizobium</taxon>
    </lineage>
</organism>
<sequence length="115" mass="13512">MYDKFEVNMFLQVRSRQAACLKITNKINSKQGSCVLQVRWIAVAFSARWKFLSAKTKKPAAGGGAAGFRKKPNDSWEEECCRSRRRPWEEDGRLHIEGMREEVHRFDHTYFLLSW</sequence>
<gene>
    <name evidence="1" type="ORF">RJJ65_10105</name>
</gene>
<reference evidence="1" key="1">
    <citation type="submission" date="2023-04" db="EMBL/GenBank/DDBJ databases">
        <title>Genomic characterization of faba bean (Vicia faba) microsymbionts in Mexican soils.</title>
        <authorList>
            <person name="Rivera Orduna F.N."/>
            <person name="Guevara-Luna J."/>
            <person name="Yan J."/>
            <person name="Arroyo-Herrera I."/>
            <person name="Li Y."/>
            <person name="Vasquez-Murrieta M.S."/>
            <person name="Wang E.T."/>
        </authorList>
    </citation>
    <scope>NUCLEOTIDE SEQUENCE</scope>
    <source>
        <strain evidence="1">CH26</strain>
    </source>
</reference>
<protein>
    <submittedName>
        <fullName evidence="1">Uncharacterized protein</fullName>
    </submittedName>
</protein>
<dbReference type="Proteomes" id="UP001268610">
    <property type="component" value="Unassembled WGS sequence"/>
</dbReference>
<evidence type="ECO:0000313" key="1">
    <source>
        <dbReference type="EMBL" id="MDR9773007.1"/>
    </source>
</evidence>
<proteinExistence type="predicted"/>
<dbReference type="RefSeq" id="WP_165779433.1">
    <property type="nucleotide sequence ID" value="NZ_JAVLSF010000004.1"/>
</dbReference>
<accession>A0AAJ2GTB5</accession>
<comment type="caution">
    <text evidence="1">The sequence shown here is derived from an EMBL/GenBank/DDBJ whole genome shotgun (WGS) entry which is preliminary data.</text>
</comment>
<dbReference type="EMBL" id="JAVLSF010000004">
    <property type="protein sequence ID" value="MDR9773007.1"/>
    <property type="molecule type" value="Genomic_DNA"/>
</dbReference>
<name>A0AAJ2GTB5_9HYPH</name>
<dbReference type="AlphaFoldDB" id="A0AAJ2GTB5"/>